<proteinExistence type="predicted"/>
<dbReference type="GeneID" id="54410530"/>
<dbReference type="AlphaFoldDB" id="A0A6A6ARX1"/>
<dbReference type="Proteomes" id="UP000799771">
    <property type="component" value="Unassembled WGS sequence"/>
</dbReference>
<evidence type="ECO:0000313" key="2">
    <source>
        <dbReference type="EMBL" id="KAF2133597.1"/>
    </source>
</evidence>
<evidence type="ECO:0000256" key="1">
    <source>
        <dbReference type="SAM" id="MobiDB-lite"/>
    </source>
</evidence>
<gene>
    <name evidence="2" type="ORF">P153DRAFT_382028</name>
</gene>
<dbReference type="EMBL" id="ML977499">
    <property type="protein sequence ID" value="KAF2133597.1"/>
    <property type="molecule type" value="Genomic_DNA"/>
</dbReference>
<name>A0A6A6ARX1_9PLEO</name>
<keyword evidence="3" id="KW-1185">Reference proteome</keyword>
<sequence>MRGRWRVTDEQGRSLGGVVTWEAWSGRSNAPEPKQTDGKPKPEPSDEPNREPEFRRWFPGQTKLDYQTSAALPQSVCTADVNNREEPAPGEGVAQLTSRRISRGWTRIVRARKQLPMGDQPAVTRQSVAQRQQSLRTTPATTGTERGERRAEDGEVEVER</sequence>
<dbReference type="RefSeq" id="XP_033527984.1">
    <property type="nucleotide sequence ID" value="XM_033670098.1"/>
</dbReference>
<feature type="compositionally biased region" description="Basic and acidic residues" evidence="1">
    <location>
        <begin position="145"/>
        <end position="160"/>
    </location>
</feature>
<feature type="region of interest" description="Disordered" evidence="1">
    <location>
        <begin position="17"/>
        <end position="54"/>
    </location>
</feature>
<accession>A0A6A6ARX1</accession>
<feature type="region of interest" description="Disordered" evidence="1">
    <location>
        <begin position="116"/>
        <end position="160"/>
    </location>
</feature>
<reference evidence="2" key="1">
    <citation type="journal article" date="2020" name="Stud. Mycol.">
        <title>101 Dothideomycetes genomes: a test case for predicting lifestyles and emergence of pathogens.</title>
        <authorList>
            <person name="Haridas S."/>
            <person name="Albert R."/>
            <person name="Binder M."/>
            <person name="Bloem J."/>
            <person name="Labutti K."/>
            <person name="Salamov A."/>
            <person name="Andreopoulos B."/>
            <person name="Baker S."/>
            <person name="Barry K."/>
            <person name="Bills G."/>
            <person name="Bluhm B."/>
            <person name="Cannon C."/>
            <person name="Castanera R."/>
            <person name="Culley D."/>
            <person name="Daum C."/>
            <person name="Ezra D."/>
            <person name="Gonzalez J."/>
            <person name="Henrissat B."/>
            <person name="Kuo A."/>
            <person name="Liang C."/>
            <person name="Lipzen A."/>
            <person name="Lutzoni F."/>
            <person name="Magnuson J."/>
            <person name="Mondo S."/>
            <person name="Nolan M."/>
            <person name="Ohm R."/>
            <person name="Pangilinan J."/>
            <person name="Park H.-J."/>
            <person name="Ramirez L."/>
            <person name="Alfaro M."/>
            <person name="Sun H."/>
            <person name="Tritt A."/>
            <person name="Yoshinaga Y."/>
            <person name="Zwiers L.-H."/>
            <person name="Turgeon B."/>
            <person name="Goodwin S."/>
            <person name="Spatafora J."/>
            <person name="Crous P."/>
            <person name="Grigoriev I."/>
        </authorList>
    </citation>
    <scope>NUCLEOTIDE SEQUENCE</scope>
    <source>
        <strain evidence="2">CBS 119687</strain>
    </source>
</reference>
<protein>
    <submittedName>
        <fullName evidence="2">Uncharacterized protein</fullName>
    </submittedName>
</protein>
<evidence type="ECO:0000313" key="3">
    <source>
        <dbReference type="Proteomes" id="UP000799771"/>
    </source>
</evidence>
<organism evidence="2 3">
    <name type="scientific">Dothidotthia symphoricarpi CBS 119687</name>
    <dbReference type="NCBI Taxonomy" id="1392245"/>
    <lineage>
        <taxon>Eukaryota</taxon>
        <taxon>Fungi</taxon>
        <taxon>Dikarya</taxon>
        <taxon>Ascomycota</taxon>
        <taxon>Pezizomycotina</taxon>
        <taxon>Dothideomycetes</taxon>
        <taxon>Pleosporomycetidae</taxon>
        <taxon>Pleosporales</taxon>
        <taxon>Dothidotthiaceae</taxon>
        <taxon>Dothidotthia</taxon>
    </lineage>
</organism>
<feature type="compositionally biased region" description="Basic and acidic residues" evidence="1">
    <location>
        <begin position="34"/>
        <end position="54"/>
    </location>
</feature>
<feature type="compositionally biased region" description="Polar residues" evidence="1">
    <location>
        <begin position="123"/>
        <end position="144"/>
    </location>
</feature>